<comment type="caution">
    <text evidence="9">The sequence shown here is derived from an EMBL/GenBank/DDBJ whole genome shotgun (WGS) entry which is preliminary data.</text>
</comment>
<evidence type="ECO:0000256" key="3">
    <source>
        <dbReference type="ARBA" id="ARBA00022692"/>
    </source>
</evidence>
<evidence type="ECO:0000313" key="10">
    <source>
        <dbReference type="Proteomes" id="UP001620645"/>
    </source>
</evidence>
<dbReference type="PANTHER" id="PTHR12246">
    <property type="entry name" value="PALMITOYLTRANSFERASE ZDHHC16"/>
    <property type="match status" value="1"/>
</dbReference>
<keyword evidence="3 7" id="KW-0812">Transmembrane</keyword>
<evidence type="ECO:0000256" key="1">
    <source>
        <dbReference type="ARBA" id="ARBA00004141"/>
    </source>
</evidence>
<keyword evidence="5 7" id="KW-0472">Membrane</keyword>
<reference evidence="9 10" key="1">
    <citation type="submission" date="2024-10" db="EMBL/GenBank/DDBJ databases">
        <authorList>
            <person name="Kim D."/>
        </authorList>
    </citation>
    <scope>NUCLEOTIDE SEQUENCE [LARGE SCALE GENOMIC DNA]</scope>
    <source>
        <strain evidence="9">Taebaek</strain>
    </source>
</reference>
<feature type="transmembrane region" description="Helical" evidence="7">
    <location>
        <begin position="262"/>
        <end position="284"/>
    </location>
</feature>
<dbReference type="EMBL" id="JBICCN010000144">
    <property type="protein sequence ID" value="KAL3089537.1"/>
    <property type="molecule type" value="Genomic_DNA"/>
</dbReference>
<evidence type="ECO:0000256" key="2">
    <source>
        <dbReference type="ARBA" id="ARBA00022679"/>
    </source>
</evidence>
<dbReference type="GO" id="GO:0019706">
    <property type="term" value="F:protein-cysteine S-palmitoyltransferase activity"/>
    <property type="evidence" value="ECO:0007669"/>
    <property type="project" value="UniProtKB-EC"/>
</dbReference>
<dbReference type="AlphaFoldDB" id="A0ABD2JG47"/>
<gene>
    <name evidence="9" type="ORF">niasHS_006921</name>
</gene>
<evidence type="ECO:0000256" key="6">
    <source>
        <dbReference type="ARBA" id="ARBA00023315"/>
    </source>
</evidence>
<dbReference type="Pfam" id="PF01529">
    <property type="entry name" value="DHHC"/>
    <property type="match status" value="1"/>
</dbReference>
<dbReference type="GO" id="GO:0016020">
    <property type="term" value="C:membrane"/>
    <property type="evidence" value="ECO:0007669"/>
    <property type="project" value="UniProtKB-SubCell"/>
</dbReference>
<proteinExistence type="inferred from homology"/>
<feature type="transmembrane region" description="Helical" evidence="7">
    <location>
        <begin position="187"/>
        <end position="209"/>
    </location>
</feature>
<dbReference type="InterPro" id="IPR039859">
    <property type="entry name" value="PFA4/ZDH16/20/ERF2-like"/>
</dbReference>
<comment type="similarity">
    <text evidence="7">Belongs to the DHHC palmitoyltransferase family.</text>
</comment>
<feature type="transmembrane region" description="Helical" evidence="7">
    <location>
        <begin position="229"/>
        <end position="250"/>
    </location>
</feature>
<organism evidence="9 10">
    <name type="scientific">Heterodera schachtii</name>
    <name type="common">Sugarbeet cyst nematode worm</name>
    <name type="synonym">Tylenchus schachtii</name>
    <dbReference type="NCBI Taxonomy" id="97005"/>
    <lineage>
        <taxon>Eukaryota</taxon>
        <taxon>Metazoa</taxon>
        <taxon>Ecdysozoa</taxon>
        <taxon>Nematoda</taxon>
        <taxon>Chromadorea</taxon>
        <taxon>Rhabditida</taxon>
        <taxon>Tylenchina</taxon>
        <taxon>Tylenchomorpha</taxon>
        <taxon>Tylenchoidea</taxon>
        <taxon>Heteroderidae</taxon>
        <taxon>Heteroderinae</taxon>
        <taxon>Heterodera</taxon>
    </lineage>
</organism>
<evidence type="ECO:0000256" key="5">
    <source>
        <dbReference type="ARBA" id="ARBA00023136"/>
    </source>
</evidence>
<sequence length="352" mass="41078">MLTISGVAIFNLYFTCPDLYGDCYWPSVFALLILFQICVNLFLFHYYLKRNQVQFWTAKSSWLFDHQNFEKNTNKALNGNFIDDTSLANIEQKWTKSQQKGNNRTHSIGNFEQFTICENGTYIDLRSELHGENSADENSQLTKYCYECKRTTPGRCQHCPLCNICVLRKDHHCFLLGGCAGLANQRYFIVFLFWASIGAVYGSSFNFSYLRKHASPCFPFGWICYLGPVILWVSLFSPFCLWVALCRWFFGYDSLFNALLSVMFSISAASSFAAFGFFVFQMIYTLNGYTMHDFHRAGLRRVESDGEDFRERLALVFGRRWWLNFIFPQFWLPNQMNEKIAKNIFLNTSKDL</sequence>
<keyword evidence="10" id="KW-1185">Reference proteome</keyword>
<dbReference type="Proteomes" id="UP001620645">
    <property type="component" value="Unassembled WGS sequence"/>
</dbReference>
<protein>
    <recommendedName>
        <fullName evidence="7">Palmitoyltransferase</fullName>
        <ecNumber evidence="7">2.3.1.225</ecNumber>
    </recommendedName>
</protein>
<comment type="domain">
    <text evidence="7">The DHHC domain is required for palmitoyltransferase activity.</text>
</comment>
<evidence type="ECO:0000256" key="7">
    <source>
        <dbReference type="RuleBase" id="RU079119"/>
    </source>
</evidence>
<dbReference type="InterPro" id="IPR001594">
    <property type="entry name" value="Palmitoyltrfase_DHHC"/>
</dbReference>
<feature type="domain" description="Palmitoyltransferase DHHC" evidence="8">
    <location>
        <begin position="142"/>
        <end position="295"/>
    </location>
</feature>
<feature type="transmembrane region" description="Helical" evidence="7">
    <location>
        <begin position="28"/>
        <end position="48"/>
    </location>
</feature>
<keyword evidence="2 7" id="KW-0808">Transferase</keyword>
<dbReference type="EC" id="2.3.1.225" evidence="7"/>
<comment type="catalytic activity">
    <reaction evidence="7">
        <text>L-cysteinyl-[protein] + hexadecanoyl-CoA = S-hexadecanoyl-L-cysteinyl-[protein] + CoA</text>
        <dbReference type="Rhea" id="RHEA:36683"/>
        <dbReference type="Rhea" id="RHEA-COMP:10131"/>
        <dbReference type="Rhea" id="RHEA-COMP:11032"/>
        <dbReference type="ChEBI" id="CHEBI:29950"/>
        <dbReference type="ChEBI" id="CHEBI:57287"/>
        <dbReference type="ChEBI" id="CHEBI:57379"/>
        <dbReference type="ChEBI" id="CHEBI:74151"/>
        <dbReference type="EC" id="2.3.1.225"/>
    </reaction>
</comment>
<comment type="subcellular location">
    <subcellularLocation>
        <location evidence="1">Membrane</location>
        <topology evidence="1">Multi-pass membrane protein</topology>
    </subcellularLocation>
</comment>
<evidence type="ECO:0000313" key="9">
    <source>
        <dbReference type="EMBL" id="KAL3089537.1"/>
    </source>
</evidence>
<keyword evidence="4 7" id="KW-1133">Transmembrane helix</keyword>
<accession>A0ABD2JG47</accession>
<evidence type="ECO:0000259" key="8">
    <source>
        <dbReference type="Pfam" id="PF01529"/>
    </source>
</evidence>
<evidence type="ECO:0000256" key="4">
    <source>
        <dbReference type="ARBA" id="ARBA00022989"/>
    </source>
</evidence>
<name>A0ABD2JG47_HETSC</name>
<keyword evidence="6 7" id="KW-0012">Acyltransferase</keyword>
<dbReference type="PROSITE" id="PS50216">
    <property type="entry name" value="DHHC"/>
    <property type="match status" value="1"/>
</dbReference>